<evidence type="ECO:0000256" key="5">
    <source>
        <dbReference type="ARBA" id="ARBA00022917"/>
    </source>
</evidence>
<dbReference type="PANTHER" id="PTHR43311">
    <property type="entry name" value="GLUTAMATE--TRNA LIGASE"/>
    <property type="match status" value="1"/>
</dbReference>
<gene>
    <name evidence="7 10" type="primary">gltX</name>
    <name evidence="10" type="ORF">M0L20_05975</name>
</gene>
<dbReference type="Pfam" id="PF19269">
    <property type="entry name" value="Anticodon_2"/>
    <property type="match status" value="1"/>
</dbReference>
<keyword evidence="5 7" id="KW-0648">Protein biosynthesis</keyword>
<feature type="binding site" evidence="7">
    <location>
        <position position="271"/>
    </location>
    <ligand>
        <name>ATP</name>
        <dbReference type="ChEBI" id="CHEBI:30616"/>
    </ligand>
</feature>
<dbReference type="InterPro" id="IPR001412">
    <property type="entry name" value="aa-tRNA-synth_I_CS"/>
</dbReference>
<dbReference type="EMBL" id="JALPRF010000001">
    <property type="protein sequence ID" value="MCK8491392.1"/>
    <property type="molecule type" value="Genomic_DNA"/>
</dbReference>
<evidence type="ECO:0000256" key="6">
    <source>
        <dbReference type="ARBA" id="ARBA00023146"/>
    </source>
</evidence>
<dbReference type="Gene3D" id="1.10.10.350">
    <property type="match status" value="1"/>
</dbReference>
<dbReference type="InterPro" id="IPR000924">
    <property type="entry name" value="Glu/Gln-tRNA-synth"/>
</dbReference>
<dbReference type="InterPro" id="IPR014729">
    <property type="entry name" value="Rossmann-like_a/b/a_fold"/>
</dbReference>
<evidence type="ECO:0000313" key="11">
    <source>
        <dbReference type="Proteomes" id="UP001202180"/>
    </source>
</evidence>
<comment type="caution">
    <text evidence="7">Lacks conserved residue(s) required for the propagation of feature annotation.</text>
</comment>
<sequence>MQTPVRVRFAPSPTGPLHIGGVRTALYNYLFARKMGGKMLLRIEDTDQNRFVPGAEDYILESLRWVGIEIDEGQGVDHGDGPGPHAPYRQSERRDIYQKEAQRLVDEGKAYYAFDTAEELDAMRKRLEEANAPAAQYNAITRMQMRNSLTMKPDDVRARMDAGEPYVIRLKTPRKEEVRLNDLIRGWVNVHSSAIDDKVLLKSDGLPTYHLANIVDDHLMGITHVIRGEEWLPSAPLHVLLYRYLGWEDTMPQFAHLPLLLKPEGNGKLSKRDADLGGFPIFPLQWTDPFTGQVARGFREDGYLPEATVNFLALLGWNPGTEQELFTMDELIASFDLTQVHKAGARFDIQKAQWFNHQYVRQRPDAELAPTVQQQAEAAGFDCSLEKAEKIVALLKGRVNFAREIFDEAGTIFNAPTTYDEAIATAKWNDDAVRAVTAFRDALQTFDGAFVADAIKHKLGDAMQQAGIKQGKIMQAMRLALTGLGAGPDLMLTMEIIGKDETVKRLEQALGTLNTSTR</sequence>
<protein>
    <recommendedName>
        <fullName evidence="7">Glutamate--tRNA ligase</fullName>
        <ecNumber evidence="7">6.1.1.17</ecNumber>
    </recommendedName>
    <alternativeName>
        <fullName evidence="7">Glutamyl-tRNA synthetase</fullName>
        <shortName evidence="7">GluRS</shortName>
    </alternativeName>
</protein>
<dbReference type="InterPro" id="IPR004527">
    <property type="entry name" value="Glu-tRNA-ligase_bac/mito"/>
</dbReference>
<evidence type="ECO:0000259" key="9">
    <source>
        <dbReference type="Pfam" id="PF19269"/>
    </source>
</evidence>
<proteinExistence type="inferred from homology"/>
<dbReference type="Proteomes" id="UP001202180">
    <property type="component" value="Unassembled WGS sequence"/>
</dbReference>
<keyword evidence="4 7" id="KW-0067">ATP-binding</keyword>
<dbReference type="RefSeq" id="WP_248476096.1">
    <property type="nucleotide sequence ID" value="NZ_JALPRF010000001.1"/>
</dbReference>
<dbReference type="InterPro" id="IPR045462">
    <property type="entry name" value="aa-tRNA-synth_I_cd-bd"/>
</dbReference>
<dbReference type="Pfam" id="PF00749">
    <property type="entry name" value="tRNA-synt_1c"/>
    <property type="match status" value="1"/>
</dbReference>
<accession>A0ABT0HHN7</accession>
<feature type="short sequence motif" description="'HIGH' region" evidence="7">
    <location>
        <begin position="11"/>
        <end position="21"/>
    </location>
</feature>
<dbReference type="InterPro" id="IPR020751">
    <property type="entry name" value="aa-tRNA-synth_I_codon-bd_sub2"/>
</dbReference>
<comment type="subcellular location">
    <subcellularLocation>
        <location evidence="7">Cytoplasm</location>
    </subcellularLocation>
</comment>
<evidence type="ECO:0000313" key="10">
    <source>
        <dbReference type="EMBL" id="MCK8491392.1"/>
    </source>
</evidence>
<comment type="catalytic activity">
    <reaction evidence="7">
        <text>tRNA(Glu) + L-glutamate + ATP = L-glutamyl-tRNA(Glu) + AMP + diphosphate</text>
        <dbReference type="Rhea" id="RHEA:23540"/>
        <dbReference type="Rhea" id="RHEA-COMP:9663"/>
        <dbReference type="Rhea" id="RHEA-COMP:9680"/>
        <dbReference type="ChEBI" id="CHEBI:29985"/>
        <dbReference type="ChEBI" id="CHEBI:30616"/>
        <dbReference type="ChEBI" id="CHEBI:33019"/>
        <dbReference type="ChEBI" id="CHEBI:78442"/>
        <dbReference type="ChEBI" id="CHEBI:78520"/>
        <dbReference type="ChEBI" id="CHEBI:456215"/>
        <dbReference type="EC" id="6.1.1.17"/>
    </reaction>
</comment>
<dbReference type="SUPFAM" id="SSF52374">
    <property type="entry name" value="Nucleotidylyl transferase"/>
    <property type="match status" value="1"/>
</dbReference>
<evidence type="ECO:0000256" key="1">
    <source>
        <dbReference type="ARBA" id="ARBA00007894"/>
    </source>
</evidence>
<comment type="caution">
    <text evidence="10">The sequence shown here is derived from an EMBL/GenBank/DDBJ whole genome shotgun (WGS) entry which is preliminary data.</text>
</comment>
<dbReference type="Gene3D" id="3.40.50.620">
    <property type="entry name" value="HUPs"/>
    <property type="match status" value="1"/>
</dbReference>
<dbReference type="PROSITE" id="PS00178">
    <property type="entry name" value="AA_TRNA_LIGASE_I"/>
    <property type="match status" value="1"/>
</dbReference>
<evidence type="ECO:0000256" key="3">
    <source>
        <dbReference type="ARBA" id="ARBA00022741"/>
    </source>
</evidence>
<dbReference type="HAMAP" id="MF_00022">
    <property type="entry name" value="Glu_tRNA_synth_type1"/>
    <property type="match status" value="1"/>
</dbReference>
<dbReference type="InterPro" id="IPR020058">
    <property type="entry name" value="Glu/Gln-tRNA-synth_Ib_cat-dom"/>
</dbReference>
<feature type="domain" description="Aminoacyl-tRNA synthetase class I anticodon-binding" evidence="9">
    <location>
        <begin position="384"/>
        <end position="510"/>
    </location>
</feature>
<feature type="domain" description="Glutamyl/glutaminyl-tRNA synthetase class Ib catalytic" evidence="8">
    <location>
        <begin position="5"/>
        <end position="354"/>
    </location>
</feature>
<keyword evidence="7" id="KW-0963">Cytoplasm</keyword>
<comment type="similarity">
    <text evidence="1 7">Belongs to the class-I aminoacyl-tRNA synthetase family. Glutamate--tRNA ligase type 1 subfamily.</text>
</comment>
<keyword evidence="6 7" id="KW-0030">Aminoacyl-tRNA synthetase</keyword>
<dbReference type="CDD" id="cd00808">
    <property type="entry name" value="GluRS_core"/>
    <property type="match status" value="1"/>
</dbReference>
<evidence type="ECO:0000256" key="4">
    <source>
        <dbReference type="ARBA" id="ARBA00022840"/>
    </source>
</evidence>
<comment type="subunit">
    <text evidence="7">Monomer.</text>
</comment>
<dbReference type="InterPro" id="IPR008925">
    <property type="entry name" value="aa_tRNA-synth_I_cd-bd_sf"/>
</dbReference>
<keyword evidence="11" id="KW-1185">Reference proteome</keyword>
<dbReference type="PRINTS" id="PR00987">
    <property type="entry name" value="TRNASYNTHGLU"/>
</dbReference>
<feature type="short sequence motif" description="'KMSKS' region" evidence="7">
    <location>
        <begin position="268"/>
        <end position="272"/>
    </location>
</feature>
<keyword evidence="2 7" id="KW-0436">Ligase</keyword>
<organism evidence="10 11">
    <name type="scientific">Spirosoma liriopis</name>
    <dbReference type="NCBI Taxonomy" id="2937440"/>
    <lineage>
        <taxon>Bacteria</taxon>
        <taxon>Pseudomonadati</taxon>
        <taxon>Bacteroidota</taxon>
        <taxon>Cytophagia</taxon>
        <taxon>Cytophagales</taxon>
        <taxon>Cytophagaceae</taxon>
        <taxon>Spirosoma</taxon>
    </lineage>
</organism>
<evidence type="ECO:0000259" key="8">
    <source>
        <dbReference type="Pfam" id="PF00749"/>
    </source>
</evidence>
<dbReference type="NCBIfam" id="TIGR00464">
    <property type="entry name" value="gltX_bact"/>
    <property type="match status" value="1"/>
</dbReference>
<dbReference type="InterPro" id="IPR049940">
    <property type="entry name" value="GluQ/Sye"/>
</dbReference>
<reference evidence="10 11" key="1">
    <citation type="submission" date="2022-04" db="EMBL/GenBank/DDBJ databases">
        <title>Spirosoma sp. strain RP8 genome sequencing and assembly.</title>
        <authorList>
            <person name="Jung Y."/>
        </authorList>
    </citation>
    <scope>NUCLEOTIDE SEQUENCE [LARGE SCALE GENOMIC DNA]</scope>
    <source>
        <strain evidence="10 11">RP8</strain>
    </source>
</reference>
<dbReference type="GO" id="GO:0004818">
    <property type="term" value="F:glutamate-tRNA ligase activity"/>
    <property type="evidence" value="ECO:0007669"/>
    <property type="project" value="UniProtKB-EC"/>
</dbReference>
<dbReference type="SUPFAM" id="SSF48163">
    <property type="entry name" value="An anticodon-binding domain of class I aminoacyl-tRNA synthetases"/>
    <property type="match status" value="1"/>
</dbReference>
<evidence type="ECO:0000256" key="7">
    <source>
        <dbReference type="HAMAP-Rule" id="MF_00022"/>
    </source>
</evidence>
<name>A0ABT0HHN7_9BACT</name>
<dbReference type="PANTHER" id="PTHR43311:SF2">
    <property type="entry name" value="GLUTAMATE--TRNA LIGASE, MITOCHONDRIAL-RELATED"/>
    <property type="match status" value="1"/>
</dbReference>
<evidence type="ECO:0000256" key="2">
    <source>
        <dbReference type="ARBA" id="ARBA00022598"/>
    </source>
</evidence>
<dbReference type="InterPro" id="IPR033910">
    <property type="entry name" value="GluRS_core"/>
</dbReference>
<keyword evidence="3 7" id="KW-0547">Nucleotide-binding</keyword>
<comment type="function">
    <text evidence="7">Catalyzes the attachment of glutamate to tRNA(Glu) in a two-step reaction: glutamate is first activated by ATP to form Glu-AMP and then transferred to the acceptor end of tRNA(Glu).</text>
</comment>
<dbReference type="EC" id="6.1.1.17" evidence="7"/>